<keyword evidence="1" id="KW-1133">Transmembrane helix</keyword>
<accession>A0A6L5HQF5</accession>
<organism evidence="2 3">
    <name type="scientific">Pseudomonas helleri</name>
    <dbReference type="NCBI Taxonomy" id="1608996"/>
    <lineage>
        <taxon>Bacteria</taxon>
        <taxon>Pseudomonadati</taxon>
        <taxon>Pseudomonadota</taxon>
        <taxon>Gammaproteobacteria</taxon>
        <taxon>Pseudomonadales</taxon>
        <taxon>Pseudomonadaceae</taxon>
        <taxon>Pseudomonas</taxon>
    </lineage>
</organism>
<keyword evidence="1" id="KW-0812">Transmembrane</keyword>
<dbReference type="Proteomes" id="UP000478064">
    <property type="component" value="Unassembled WGS sequence"/>
</dbReference>
<evidence type="ECO:0000256" key="1">
    <source>
        <dbReference type="SAM" id="Phobius"/>
    </source>
</evidence>
<sequence>MTRQVDQEPETELLKFSYADFKCCACKRQISISLEESFLLANDNSIKCPLCQVSVKAGPYDQADLKKVHKCLGGSGGFIIPFAAVWFSVSLMVALFVNTQISVLMTSVGLLISYALNNSTPVTIDVAIQLDPVESTCKTERS</sequence>
<evidence type="ECO:0000313" key="3">
    <source>
        <dbReference type="Proteomes" id="UP000478064"/>
    </source>
</evidence>
<keyword evidence="1" id="KW-0472">Membrane</keyword>
<name>A0A6L5HQF5_9PSED</name>
<feature type="transmembrane region" description="Helical" evidence="1">
    <location>
        <begin position="78"/>
        <end position="97"/>
    </location>
</feature>
<proteinExistence type="predicted"/>
<gene>
    <name evidence="2" type="ORF">GHO27_07785</name>
</gene>
<dbReference type="RefSeq" id="WP_153373537.1">
    <property type="nucleotide sequence ID" value="NZ_WIVU01000011.1"/>
</dbReference>
<protein>
    <submittedName>
        <fullName evidence="2">Uncharacterized protein</fullName>
    </submittedName>
</protein>
<comment type="caution">
    <text evidence="2">The sequence shown here is derived from an EMBL/GenBank/DDBJ whole genome shotgun (WGS) entry which is preliminary data.</text>
</comment>
<dbReference type="EMBL" id="WIVU01000011">
    <property type="protein sequence ID" value="MQU05586.1"/>
    <property type="molecule type" value="Genomic_DNA"/>
</dbReference>
<reference evidence="2 3" key="1">
    <citation type="submission" date="2019-10" db="EMBL/GenBank/DDBJ databases">
        <title>Evaluation of single-gene subtyping targets for Pseudomonas.</title>
        <authorList>
            <person name="Reichler S.J."/>
            <person name="Orsi R.H."/>
            <person name="Wiedmann M."/>
            <person name="Martin N.H."/>
            <person name="Murphy S.I."/>
        </authorList>
    </citation>
    <scope>NUCLEOTIDE SEQUENCE [LARGE SCALE GENOMIC DNA]</scope>
    <source>
        <strain evidence="2 3">FSL R10-1637</strain>
    </source>
</reference>
<evidence type="ECO:0000313" key="2">
    <source>
        <dbReference type="EMBL" id="MQU05586.1"/>
    </source>
</evidence>
<dbReference type="AlphaFoldDB" id="A0A6L5HQF5"/>